<evidence type="ECO:0000256" key="1">
    <source>
        <dbReference type="SAM" id="MobiDB-lite"/>
    </source>
</evidence>
<dbReference type="AlphaFoldDB" id="A0A1Y2DCW1"/>
<feature type="region of interest" description="Disordered" evidence="1">
    <location>
        <begin position="29"/>
        <end position="52"/>
    </location>
</feature>
<feature type="compositionally biased region" description="Low complexity" evidence="1">
    <location>
        <begin position="147"/>
        <end position="180"/>
    </location>
</feature>
<evidence type="ECO:0000313" key="2">
    <source>
        <dbReference type="EMBL" id="ORY57110.1"/>
    </source>
</evidence>
<protein>
    <submittedName>
        <fullName evidence="2">Uncharacterized protein</fullName>
    </submittedName>
</protein>
<feature type="compositionally biased region" description="Low complexity" evidence="1">
    <location>
        <begin position="128"/>
        <end position="139"/>
    </location>
</feature>
<dbReference type="InParanoid" id="A0A1Y2DCW1"/>
<evidence type="ECO:0000313" key="3">
    <source>
        <dbReference type="Proteomes" id="UP000193467"/>
    </source>
</evidence>
<organism evidence="2 3">
    <name type="scientific">Leucosporidium creatinivorum</name>
    <dbReference type="NCBI Taxonomy" id="106004"/>
    <lineage>
        <taxon>Eukaryota</taxon>
        <taxon>Fungi</taxon>
        <taxon>Dikarya</taxon>
        <taxon>Basidiomycota</taxon>
        <taxon>Pucciniomycotina</taxon>
        <taxon>Microbotryomycetes</taxon>
        <taxon>Leucosporidiales</taxon>
        <taxon>Leucosporidium</taxon>
    </lineage>
</organism>
<comment type="caution">
    <text evidence="2">The sequence shown here is derived from an EMBL/GenBank/DDBJ whole genome shotgun (WGS) entry which is preliminary data.</text>
</comment>
<sequence length="244" mass="26910">MAYRDYHRLPSSGFSSTLNPIAEVNALRSQLHNMDKSTMPTTSADRKRRRTYQDALDKWEGSREYAEALDAAGHRPSNPSAPFWHQPGPARRESVEDHRSGSQRYRDFLASLPSPSGPPQHDPHQPIPSLSLHPASPLTSSPPPLHALPLSLYTPQRRASSFGSTTSSSGSGTNSSSSLSEEFRGRSRGDSDASEDQRSEGGFSERTAMPPVVKPRSIRERVFRRLTPSRSRSGGGEARQGRFM</sequence>
<proteinExistence type="predicted"/>
<feature type="compositionally biased region" description="Basic and acidic residues" evidence="1">
    <location>
        <begin position="90"/>
        <end position="107"/>
    </location>
</feature>
<dbReference type="EMBL" id="MCGR01000083">
    <property type="protein sequence ID" value="ORY57110.1"/>
    <property type="molecule type" value="Genomic_DNA"/>
</dbReference>
<name>A0A1Y2DCW1_9BASI</name>
<feature type="compositionally biased region" description="Basic and acidic residues" evidence="1">
    <location>
        <begin position="181"/>
        <end position="199"/>
    </location>
</feature>
<keyword evidence="3" id="KW-1185">Reference proteome</keyword>
<gene>
    <name evidence="2" type="ORF">BCR35DRAFT_355526</name>
</gene>
<dbReference type="Proteomes" id="UP000193467">
    <property type="component" value="Unassembled WGS sequence"/>
</dbReference>
<feature type="region of interest" description="Disordered" evidence="1">
    <location>
        <begin position="67"/>
        <end position="244"/>
    </location>
</feature>
<accession>A0A1Y2DCW1</accession>
<reference evidence="2 3" key="1">
    <citation type="submission" date="2016-07" db="EMBL/GenBank/DDBJ databases">
        <title>Pervasive Adenine N6-methylation of Active Genes in Fungi.</title>
        <authorList>
            <consortium name="DOE Joint Genome Institute"/>
            <person name="Mondo S.J."/>
            <person name="Dannebaum R.O."/>
            <person name="Kuo R.C."/>
            <person name="Labutti K."/>
            <person name="Haridas S."/>
            <person name="Kuo A."/>
            <person name="Salamov A."/>
            <person name="Ahrendt S.R."/>
            <person name="Lipzen A."/>
            <person name="Sullivan W."/>
            <person name="Andreopoulos W.B."/>
            <person name="Clum A."/>
            <person name="Lindquist E."/>
            <person name="Daum C."/>
            <person name="Ramamoorthy G.K."/>
            <person name="Gryganskyi A."/>
            <person name="Culley D."/>
            <person name="Magnuson J.K."/>
            <person name="James T.Y."/>
            <person name="O'Malley M.A."/>
            <person name="Stajich J.E."/>
            <person name="Spatafora J.W."/>
            <person name="Visel A."/>
            <person name="Grigoriev I.V."/>
        </authorList>
    </citation>
    <scope>NUCLEOTIDE SEQUENCE [LARGE SCALE GENOMIC DNA]</scope>
    <source>
        <strain evidence="2 3">62-1032</strain>
    </source>
</reference>
<feature type="compositionally biased region" description="Polar residues" evidence="1">
    <location>
        <begin position="29"/>
        <end position="43"/>
    </location>
</feature>